<evidence type="ECO:0000313" key="2">
    <source>
        <dbReference type="Proteomes" id="UP001596099"/>
    </source>
</evidence>
<dbReference type="RefSeq" id="WP_247421372.1">
    <property type="nucleotide sequence ID" value="NZ_JALLGW010000005.1"/>
</dbReference>
<reference evidence="1 2" key="1">
    <citation type="journal article" date="2019" name="Int. J. Syst. Evol. Microbiol.">
        <title>The Global Catalogue of Microorganisms (GCM) 10K type strain sequencing project: providing services to taxonomists for standard genome sequencing and annotation.</title>
        <authorList>
            <consortium name="The Broad Institute Genomics Platform"/>
            <consortium name="The Broad Institute Genome Sequencing Center for Infectious Disease"/>
            <person name="Wu L."/>
            <person name="Ma J."/>
        </authorList>
    </citation>
    <scope>NUCLEOTIDE SEQUENCE [LARGE SCALE GENOMIC DNA]</scope>
    <source>
        <strain evidence="1 2">CGMCC 1.12543</strain>
    </source>
</reference>
<organism evidence="1 2">
    <name type="scientific">Halomarina salina</name>
    <dbReference type="NCBI Taxonomy" id="1872699"/>
    <lineage>
        <taxon>Archaea</taxon>
        <taxon>Methanobacteriati</taxon>
        <taxon>Methanobacteriota</taxon>
        <taxon>Stenosarchaea group</taxon>
        <taxon>Halobacteria</taxon>
        <taxon>Halobacteriales</taxon>
        <taxon>Natronomonadaceae</taxon>
        <taxon>Halomarina</taxon>
    </lineage>
</organism>
<proteinExistence type="predicted"/>
<keyword evidence="2" id="KW-1185">Reference proteome</keyword>
<sequence>MEVGEQADGLIEGFIPTVLCSGVGFRRVQECLERRAAFIVDDEVVVVEEGALAELEVVVTPVRPEVGEFDLVFLAVVFVVETNESPVGIAGDDTPDVARPVGDEYFGVRSDLGDSEVHGHRLEIEFAIFGVWVAGATIQSVLARSFHVNIGSCLDAVGGRRFIVIVRLEVRFVKHAAGIRVVDAELSFVAVVDVLAAEGEDEPPGVG</sequence>
<accession>A0ABD5RTF6</accession>
<gene>
    <name evidence="1" type="ORF">ACFPYI_20675</name>
</gene>
<protein>
    <submittedName>
        <fullName evidence="1">Uncharacterized protein</fullName>
    </submittedName>
</protein>
<dbReference type="AlphaFoldDB" id="A0ABD5RTF6"/>
<evidence type="ECO:0000313" key="1">
    <source>
        <dbReference type="EMBL" id="MFC5973748.1"/>
    </source>
</evidence>
<comment type="caution">
    <text evidence="1">The sequence shown here is derived from an EMBL/GenBank/DDBJ whole genome shotgun (WGS) entry which is preliminary data.</text>
</comment>
<dbReference type="Proteomes" id="UP001596099">
    <property type="component" value="Unassembled WGS sequence"/>
</dbReference>
<name>A0ABD5RTF6_9EURY</name>
<dbReference type="EMBL" id="JBHSQH010000004">
    <property type="protein sequence ID" value="MFC5973748.1"/>
    <property type="molecule type" value="Genomic_DNA"/>
</dbReference>